<dbReference type="InterPro" id="IPR011062">
    <property type="entry name" value="Contryphan_CS"/>
</dbReference>
<keyword evidence="4" id="KW-0800">Toxin</keyword>
<dbReference type="GO" id="GO:0008200">
    <property type="term" value="F:ion channel inhibitor activity"/>
    <property type="evidence" value="ECO:0007669"/>
    <property type="project" value="InterPro"/>
</dbReference>
<keyword evidence="9" id="KW-1015">Disulfide bond</keyword>
<evidence type="ECO:0000256" key="2">
    <source>
        <dbReference type="ARBA" id="ARBA00009917"/>
    </source>
</evidence>
<evidence type="ECO:0000256" key="8">
    <source>
        <dbReference type="ARBA" id="ARBA00022926"/>
    </source>
</evidence>
<dbReference type="EMBL" id="KU563984">
    <property type="protein sequence ID" value="AMP44732.1"/>
    <property type="molecule type" value="mRNA"/>
</dbReference>
<reference evidence="11" key="1">
    <citation type="submission" date="2015-12" db="EMBL/GenBank/DDBJ databases">
        <title>High throughput identification of novel conotoxins from the Chinese tubular cone snail Conus betulinus by multitranscriptome sequencing.</title>
        <authorList>
            <person name="Ruan Z."/>
            <person name="Peng C."/>
            <person name="Shi Q."/>
            <person name="Yao G."/>
            <person name="Gao B.-M."/>
        </authorList>
    </citation>
    <scope>NUCLEOTIDE SEQUENCE</scope>
</reference>
<evidence type="ECO:0000256" key="4">
    <source>
        <dbReference type="ARBA" id="ARBA00022656"/>
    </source>
</evidence>
<feature type="chain" id="PRO_5007493211" evidence="10">
    <location>
        <begin position="24"/>
        <end position="64"/>
    </location>
</feature>
<dbReference type="AlphaFoldDB" id="A0A142C1N1"/>
<proteinExistence type="evidence at transcript level"/>
<evidence type="ECO:0000256" key="7">
    <source>
        <dbReference type="ARBA" id="ARBA00022872"/>
    </source>
</evidence>
<dbReference type="Pfam" id="PF02950">
    <property type="entry name" value="Conotoxin"/>
    <property type="match status" value="1"/>
</dbReference>
<accession>A0A142C1N1</accession>
<evidence type="ECO:0000256" key="10">
    <source>
        <dbReference type="SAM" id="SignalP"/>
    </source>
</evidence>
<dbReference type="PROSITE" id="PS60027">
    <property type="entry name" value="CONTRYPHAN"/>
    <property type="match status" value="1"/>
</dbReference>
<evidence type="ECO:0000256" key="9">
    <source>
        <dbReference type="ARBA" id="ARBA00023157"/>
    </source>
</evidence>
<keyword evidence="5" id="KW-0528">Neurotoxin</keyword>
<keyword evidence="6" id="KW-0027">Amidation</keyword>
<keyword evidence="8" id="KW-0208">D-amino acid</keyword>
<evidence type="ECO:0000256" key="5">
    <source>
        <dbReference type="ARBA" id="ARBA00022699"/>
    </source>
</evidence>
<comment type="subcellular location">
    <subcellularLocation>
        <location evidence="1">Secreted</location>
    </subcellularLocation>
</comment>
<keyword evidence="3" id="KW-0964">Secreted</keyword>
<sequence>MEKLTILVLVAAVLLSTQLMVQGDGDQPTDRDAVPRHIYPGGVSGKLMHILQSQSGCPWKPWCG</sequence>
<dbReference type="GO" id="GO:0090729">
    <property type="term" value="F:toxin activity"/>
    <property type="evidence" value="ECO:0007669"/>
    <property type="project" value="UniProtKB-KW"/>
</dbReference>
<dbReference type="GO" id="GO:0005576">
    <property type="term" value="C:extracellular region"/>
    <property type="evidence" value="ECO:0007669"/>
    <property type="project" value="UniProtKB-SubCell"/>
</dbReference>
<evidence type="ECO:0000256" key="3">
    <source>
        <dbReference type="ARBA" id="ARBA00022525"/>
    </source>
</evidence>
<evidence type="ECO:0000256" key="1">
    <source>
        <dbReference type="ARBA" id="ARBA00004613"/>
    </source>
</evidence>
<dbReference type="InterPro" id="IPR004214">
    <property type="entry name" value="Conotoxin"/>
</dbReference>
<evidence type="ECO:0000256" key="6">
    <source>
        <dbReference type="ARBA" id="ARBA00022815"/>
    </source>
</evidence>
<name>A0A142C1N1_CONBE</name>
<keyword evidence="10" id="KW-0732">Signal</keyword>
<feature type="signal peptide" evidence="10">
    <location>
        <begin position="1"/>
        <end position="23"/>
    </location>
</feature>
<protein>
    <submittedName>
        <fullName evidence="11">Conotoxin</fullName>
    </submittedName>
</protein>
<organism evidence="11">
    <name type="scientific">Conus betulinus</name>
    <name type="common">Beech cone</name>
    <dbReference type="NCBI Taxonomy" id="89764"/>
    <lineage>
        <taxon>Eukaryota</taxon>
        <taxon>Metazoa</taxon>
        <taxon>Spiralia</taxon>
        <taxon>Lophotrochozoa</taxon>
        <taxon>Mollusca</taxon>
        <taxon>Gastropoda</taxon>
        <taxon>Caenogastropoda</taxon>
        <taxon>Neogastropoda</taxon>
        <taxon>Conoidea</taxon>
        <taxon>Conidae</taxon>
        <taxon>Conus</taxon>
        <taxon>Dendroconus</taxon>
    </lineage>
</organism>
<evidence type="ECO:0000313" key="11">
    <source>
        <dbReference type="EMBL" id="AMP44732.1"/>
    </source>
</evidence>
<comment type="similarity">
    <text evidence="2">Belongs to the O2 superfamily. Contryphan family.</text>
</comment>
<keyword evidence="7" id="KW-0872">Ion channel impairing toxin</keyword>